<gene>
    <name evidence="2" type="ORF">B521_0030</name>
</gene>
<keyword evidence="1" id="KW-0812">Transmembrane</keyword>
<evidence type="ECO:0000256" key="1">
    <source>
        <dbReference type="SAM" id="Phobius"/>
    </source>
</evidence>
<feature type="transmembrane region" description="Helical" evidence="1">
    <location>
        <begin position="12"/>
        <end position="33"/>
    </location>
</feature>
<protein>
    <submittedName>
        <fullName evidence="2">Uncharacterized protein</fullName>
    </submittedName>
</protein>
<evidence type="ECO:0000313" key="3">
    <source>
        <dbReference type="Proteomes" id="UP000308874"/>
    </source>
</evidence>
<keyword evidence="1" id="KW-0472">Membrane</keyword>
<name>A0A4Y5FET5_9CAUD</name>
<keyword evidence="1" id="KW-1133">Transmembrane helix</keyword>
<sequence>MIRYLYYGIYYILYALFLLLVGTIGLVIMIPLYHHWNKGKTWWESTKKAIYYIWWGNYDL</sequence>
<keyword evidence="3" id="KW-1185">Reference proteome</keyword>
<dbReference type="Proteomes" id="UP000308874">
    <property type="component" value="Segment"/>
</dbReference>
<reference evidence="2 3" key="1">
    <citation type="submission" date="2019-02" db="EMBL/GenBank/DDBJ databases">
        <title>Isolation of virulent Lactobacillus brevis phages.</title>
        <authorList>
            <person name="Feyereisen M."/>
            <person name="Mahony J."/>
            <person name="O'Sullivan T."/>
            <person name="van Sinderen D."/>
        </authorList>
    </citation>
    <scope>NUCLEOTIDE SEQUENCE [LARGE SCALE GENOMIC DNA]</scope>
</reference>
<organism evidence="2 3">
    <name type="scientific">Lactobacillus phage 521B</name>
    <dbReference type="NCBI Taxonomy" id="2510942"/>
    <lineage>
        <taxon>Viruses</taxon>
        <taxon>Duplodnaviria</taxon>
        <taxon>Heunggongvirae</taxon>
        <taxon>Uroviricota</taxon>
        <taxon>Caudoviricetes</taxon>
        <taxon>Herelleviridae</taxon>
        <taxon>Tybeckvirus</taxon>
        <taxon>Tybeckvirus tv521B</taxon>
    </lineage>
</organism>
<evidence type="ECO:0000313" key="2">
    <source>
        <dbReference type="EMBL" id="QBJ03380.1"/>
    </source>
</evidence>
<proteinExistence type="predicted"/>
<dbReference type="EMBL" id="MK504443">
    <property type="protein sequence ID" value="QBJ03380.1"/>
    <property type="molecule type" value="Genomic_DNA"/>
</dbReference>
<accession>A0A4Y5FET5</accession>